<evidence type="ECO:0000313" key="2">
    <source>
        <dbReference type="Proteomes" id="UP000607653"/>
    </source>
</evidence>
<dbReference type="EMBL" id="DUZY01000002">
    <property type="protein sequence ID" value="DAD27620.1"/>
    <property type="molecule type" value="Genomic_DNA"/>
</dbReference>
<name>A0A822Y505_NELNU</name>
<reference evidence="1 2" key="1">
    <citation type="journal article" date="2020" name="Mol. Biol. Evol.">
        <title>Distinct Expression and Methylation Patterns for Genes with Different Fates following a Single Whole-Genome Duplication in Flowering Plants.</title>
        <authorList>
            <person name="Shi T."/>
            <person name="Rahmani R.S."/>
            <person name="Gugger P.F."/>
            <person name="Wang M."/>
            <person name="Li H."/>
            <person name="Zhang Y."/>
            <person name="Li Z."/>
            <person name="Wang Q."/>
            <person name="Van de Peer Y."/>
            <person name="Marchal K."/>
            <person name="Chen J."/>
        </authorList>
    </citation>
    <scope>NUCLEOTIDE SEQUENCE [LARGE SCALE GENOMIC DNA]</scope>
    <source>
        <tissue evidence="1">Leaf</tissue>
    </source>
</reference>
<proteinExistence type="predicted"/>
<accession>A0A822Y505</accession>
<comment type="caution">
    <text evidence="1">The sequence shown here is derived from an EMBL/GenBank/DDBJ whole genome shotgun (WGS) entry which is preliminary data.</text>
</comment>
<protein>
    <submittedName>
        <fullName evidence="1">Uncharacterized protein</fullName>
    </submittedName>
</protein>
<gene>
    <name evidence="1" type="ORF">HUJ06_029088</name>
</gene>
<dbReference type="AlphaFoldDB" id="A0A822Y505"/>
<dbReference type="Proteomes" id="UP000607653">
    <property type="component" value="Unassembled WGS sequence"/>
</dbReference>
<keyword evidence="2" id="KW-1185">Reference proteome</keyword>
<evidence type="ECO:0000313" key="1">
    <source>
        <dbReference type="EMBL" id="DAD27620.1"/>
    </source>
</evidence>
<organism evidence="1 2">
    <name type="scientific">Nelumbo nucifera</name>
    <name type="common">Sacred lotus</name>
    <dbReference type="NCBI Taxonomy" id="4432"/>
    <lineage>
        <taxon>Eukaryota</taxon>
        <taxon>Viridiplantae</taxon>
        <taxon>Streptophyta</taxon>
        <taxon>Embryophyta</taxon>
        <taxon>Tracheophyta</taxon>
        <taxon>Spermatophyta</taxon>
        <taxon>Magnoliopsida</taxon>
        <taxon>Proteales</taxon>
        <taxon>Nelumbonaceae</taxon>
        <taxon>Nelumbo</taxon>
    </lineage>
</organism>
<sequence>MSEQEQEQTAKNGFNLICDCRIFKSEQKNSKNVEFDWNLMKIPLCKILVCI</sequence>